<dbReference type="InterPro" id="IPR036388">
    <property type="entry name" value="WH-like_DNA-bd_sf"/>
</dbReference>
<dbReference type="InterPro" id="IPR043129">
    <property type="entry name" value="ATPase_NBD"/>
</dbReference>
<dbReference type="EMBL" id="FNSD01000001">
    <property type="protein sequence ID" value="SEB48193.1"/>
    <property type="molecule type" value="Genomic_DNA"/>
</dbReference>
<gene>
    <name evidence="1" type="ORF">SAMN05443244_0742</name>
</gene>
<keyword evidence="1" id="KW-0808">Transferase</keyword>
<dbReference type="InterPro" id="IPR036390">
    <property type="entry name" value="WH_DNA-bd_sf"/>
</dbReference>
<dbReference type="SUPFAM" id="SSF46785">
    <property type="entry name" value="Winged helix' DNA-binding domain"/>
    <property type="match status" value="1"/>
</dbReference>
<dbReference type="PANTHER" id="PTHR18964">
    <property type="entry name" value="ROK (REPRESSOR, ORF, KINASE) FAMILY"/>
    <property type="match status" value="1"/>
</dbReference>
<dbReference type="InterPro" id="IPR000600">
    <property type="entry name" value="ROK"/>
</dbReference>
<dbReference type="Gene3D" id="3.30.420.40">
    <property type="match status" value="2"/>
</dbReference>
<dbReference type="Gene3D" id="1.10.10.10">
    <property type="entry name" value="Winged helix-like DNA-binding domain superfamily/Winged helix DNA-binding domain"/>
    <property type="match status" value="1"/>
</dbReference>
<organism evidence="1 2">
    <name type="scientific">Terriglobus roseus</name>
    <dbReference type="NCBI Taxonomy" id="392734"/>
    <lineage>
        <taxon>Bacteria</taxon>
        <taxon>Pseudomonadati</taxon>
        <taxon>Acidobacteriota</taxon>
        <taxon>Terriglobia</taxon>
        <taxon>Terriglobales</taxon>
        <taxon>Acidobacteriaceae</taxon>
        <taxon>Terriglobus</taxon>
    </lineage>
</organism>
<evidence type="ECO:0000313" key="1">
    <source>
        <dbReference type="EMBL" id="SEB48193.1"/>
    </source>
</evidence>
<dbReference type="GO" id="GO:0016301">
    <property type="term" value="F:kinase activity"/>
    <property type="evidence" value="ECO:0007669"/>
    <property type="project" value="UniProtKB-KW"/>
</dbReference>
<dbReference type="AlphaFoldDB" id="A0A1H4JPK8"/>
<dbReference type="OrthoDB" id="9796533at2"/>
<reference evidence="1 2" key="1">
    <citation type="submission" date="2016-10" db="EMBL/GenBank/DDBJ databases">
        <authorList>
            <person name="de Groot N.N."/>
        </authorList>
    </citation>
    <scope>NUCLEOTIDE SEQUENCE [LARGE SCALE GENOMIC DNA]</scope>
    <source>
        <strain evidence="1 2">AB35.6</strain>
    </source>
</reference>
<keyword evidence="1" id="KW-0418">Kinase</keyword>
<accession>A0A1H4JPK8</accession>
<sequence>MKVSFRSAKTAVIAALLQNDQLSRLELSERAAVSPAAITEVTQGLLKQGLLLETPAPSADKRRGRPAVQLSLQASHSCFVGVSIGEEQTQLAITDLRGEVLASDAFAACVLPSDIPDAVRSSFSKVLKESGIPRARVRGAGIAVAGIVDAEEGICRYSAGLDWRDVPVAEMVGKALRLPAWADNDANAIAMGDKIFGRAREYDNFSSIVLGSTIGSAHYMNGMLYRGHDGSAGEIGHITVNPDGLLCRCGRNGCLDTVAGGFALRQEAKAKGIAVSGMRDLEALAMQGNATAIQMLRKAGKALGSAIATLVHLNNPKAVVFTDMEGFENGIFRTATRQAIENGILPRFLGSTEIVFGDVEPESLPRSAASIAAFNYLMTL</sequence>
<dbReference type="PANTHER" id="PTHR18964:SF173">
    <property type="entry name" value="GLUCOKINASE"/>
    <property type="match status" value="1"/>
</dbReference>
<evidence type="ECO:0000313" key="2">
    <source>
        <dbReference type="Proteomes" id="UP000182409"/>
    </source>
</evidence>
<proteinExistence type="predicted"/>
<name>A0A1H4JPK8_9BACT</name>
<protein>
    <submittedName>
        <fullName evidence="1">Sugar kinase of the NBD/HSP70 family, may contain an N-terminal HTH domain</fullName>
    </submittedName>
</protein>
<dbReference type="Proteomes" id="UP000182409">
    <property type="component" value="Unassembled WGS sequence"/>
</dbReference>
<dbReference type="Pfam" id="PF00480">
    <property type="entry name" value="ROK"/>
    <property type="match status" value="1"/>
</dbReference>
<dbReference type="SUPFAM" id="SSF53067">
    <property type="entry name" value="Actin-like ATPase domain"/>
    <property type="match status" value="1"/>
</dbReference>